<gene>
    <name evidence="2" type="ORF">PV08_07009</name>
</gene>
<dbReference type="OrthoDB" id="1259151at2759"/>
<dbReference type="GeneID" id="27334092"/>
<evidence type="ECO:0000313" key="2">
    <source>
        <dbReference type="EMBL" id="KIW14227.1"/>
    </source>
</evidence>
<dbReference type="VEuPathDB" id="FungiDB:PV08_07009"/>
<dbReference type="HOGENOM" id="CLU_066296_1_0_1"/>
<dbReference type="EMBL" id="KN847496">
    <property type="protein sequence ID" value="KIW14227.1"/>
    <property type="molecule type" value="Genomic_DNA"/>
</dbReference>
<dbReference type="RefSeq" id="XP_016234443.1">
    <property type="nucleotide sequence ID" value="XM_016381341.1"/>
</dbReference>
<feature type="compositionally biased region" description="Pro residues" evidence="1">
    <location>
        <begin position="231"/>
        <end position="240"/>
    </location>
</feature>
<dbReference type="InterPro" id="IPR044852">
    <property type="entry name" value="WBP2-like"/>
</dbReference>
<dbReference type="PANTHER" id="PTHR31606">
    <property type="entry name" value="WW DOMAIN BINDING PROTEIN 2, ISOFORM E"/>
    <property type="match status" value="1"/>
</dbReference>
<dbReference type="CDD" id="cd13214">
    <property type="entry name" value="PH-GRAM_WBP2"/>
    <property type="match status" value="1"/>
</dbReference>
<dbReference type="GO" id="GO:0031490">
    <property type="term" value="F:chromatin DNA binding"/>
    <property type="evidence" value="ECO:0007669"/>
    <property type="project" value="TreeGrafter"/>
</dbReference>
<organism evidence="2 3">
    <name type="scientific">Exophiala spinifera</name>
    <dbReference type="NCBI Taxonomy" id="91928"/>
    <lineage>
        <taxon>Eukaryota</taxon>
        <taxon>Fungi</taxon>
        <taxon>Dikarya</taxon>
        <taxon>Ascomycota</taxon>
        <taxon>Pezizomycotina</taxon>
        <taxon>Eurotiomycetes</taxon>
        <taxon>Chaetothyriomycetidae</taxon>
        <taxon>Chaetothyriales</taxon>
        <taxon>Herpotrichiellaceae</taxon>
        <taxon>Exophiala</taxon>
    </lineage>
</organism>
<accession>A0A0D1ZN10</accession>
<dbReference type="GO" id="GO:0005634">
    <property type="term" value="C:nucleus"/>
    <property type="evidence" value="ECO:0007669"/>
    <property type="project" value="TreeGrafter"/>
</dbReference>
<proteinExistence type="predicted"/>
<name>A0A0D1ZN10_9EURO</name>
<dbReference type="Proteomes" id="UP000053328">
    <property type="component" value="Unassembled WGS sequence"/>
</dbReference>
<feature type="region of interest" description="Disordered" evidence="1">
    <location>
        <begin position="201"/>
        <end position="259"/>
    </location>
</feature>
<keyword evidence="3" id="KW-1185">Reference proteome</keyword>
<dbReference type="PANTHER" id="PTHR31606:SF1">
    <property type="entry name" value="WW DOMAIN BINDING PROTEIN 2, ISOFORM E"/>
    <property type="match status" value="1"/>
</dbReference>
<sequence>MSIKYAPSVLSLRTDKPLMPPPSWVMMDANNQFVSLPQEVTLYSSMSRTKLSIPSLGIESERGVAYLTNQRLIYIPAESTRAFQSFSAPLLNLYDARPSIPIFGPNAWLAKLRPVPGGNIPEDSRLIPITLSFKEGGAVAFHYKFEQICERLRQVLAIAQENNNPEDRQDSDLSGVNVANVHLDQLPSYQDAVQDRLVTAAADAPQPVRLNHQNGTTDRPEADVTDENTPNQPPSYPGPSSPSINPYIQRGQGPDYDYI</sequence>
<evidence type="ECO:0000313" key="3">
    <source>
        <dbReference type="Proteomes" id="UP000053328"/>
    </source>
</evidence>
<evidence type="ECO:0008006" key="4">
    <source>
        <dbReference type="Google" id="ProtNLM"/>
    </source>
</evidence>
<dbReference type="SUPFAM" id="SSF50729">
    <property type="entry name" value="PH domain-like"/>
    <property type="match status" value="1"/>
</dbReference>
<protein>
    <recommendedName>
        <fullName evidence="4">GRAM domain-containing protein</fullName>
    </recommendedName>
</protein>
<dbReference type="GO" id="GO:0003713">
    <property type="term" value="F:transcription coactivator activity"/>
    <property type="evidence" value="ECO:0007669"/>
    <property type="project" value="InterPro"/>
</dbReference>
<dbReference type="STRING" id="91928.A0A0D1ZN10"/>
<dbReference type="AlphaFoldDB" id="A0A0D1ZN10"/>
<evidence type="ECO:0000256" key="1">
    <source>
        <dbReference type="SAM" id="MobiDB-lite"/>
    </source>
</evidence>
<reference evidence="2 3" key="1">
    <citation type="submission" date="2015-01" db="EMBL/GenBank/DDBJ databases">
        <title>The Genome Sequence of Exophiala spinifera CBS89968.</title>
        <authorList>
            <consortium name="The Broad Institute Genomics Platform"/>
            <person name="Cuomo C."/>
            <person name="de Hoog S."/>
            <person name="Gorbushina A."/>
            <person name="Stielow B."/>
            <person name="Teixiera M."/>
            <person name="Abouelleil A."/>
            <person name="Chapman S.B."/>
            <person name="Priest M."/>
            <person name="Young S.K."/>
            <person name="Wortman J."/>
            <person name="Nusbaum C."/>
            <person name="Birren B."/>
        </authorList>
    </citation>
    <scope>NUCLEOTIDE SEQUENCE [LARGE SCALE GENOMIC DNA]</scope>
    <source>
        <strain evidence="2 3">CBS 89968</strain>
    </source>
</reference>